<proteinExistence type="predicted"/>
<gene>
    <name evidence="1" type="ORF">THS5294_02360</name>
</gene>
<sequence>MPITGSGGCGLSSGAGLGYASDTADAADKKGQDMGKWMVTAVVTAAVLVGCGRVSESRLNPFNWFGGDSETVAATPDTTAEVRYDVLIAQVLNLKVEPTPGGAIISTLGLASTQGFWEAVLVPIDTQDGTGLVFEFRVKQPVTAAPVGANAAREVLAGTFLSTQTLGDARTITIVAGQNRRTVSR</sequence>
<dbReference type="Proteomes" id="UP000051298">
    <property type="component" value="Unassembled WGS sequence"/>
</dbReference>
<dbReference type="RefSeq" id="WP_058123891.1">
    <property type="nucleotide sequence ID" value="NZ_CYRX01000031.1"/>
</dbReference>
<name>A0A0P1F0N2_9RHOB</name>
<dbReference type="EMBL" id="CYRX01000031">
    <property type="protein sequence ID" value="CUH61061.1"/>
    <property type="molecule type" value="Genomic_DNA"/>
</dbReference>
<organism evidence="1 2">
    <name type="scientific">Thalassobacter stenotrophicus</name>
    <dbReference type="NCBI Taxonomy" id="266809"/>
    <lineage>
        <taxon>Bacteria</taxon>
        <taxon>Pseudomonadati</taxon>
        <taxon>Pseudomonadota</taxon>
        <taxon>Alphaproteobacteria</taxon>
        <taxon>Rhodobacterales</taxon>
        <taxon>Roseobacteraceae</taxon>
        <taxon>Thalassobacter</taxon>
    </lineage>
</organism>
<reference evidence="1 2" key="1">
    <citation type="submission" date="2015-09" db="EMBL/GenBank/DDBJ databases">
        <authorList>
            <consortium name="Swine Surveillance"/>
        </authorList>
    </citation>
    <scope>NUCLEOTIDE SEQUENCE [LARGE SCALE GENOMIC DNA]</scope>
    <source>
        <strain evidence="1 2">CECT 5294</strain>
    </source>
</reference>
<dbReference type="eggNOG" id="ENOG5032YYC">
    <property type="taxonomic scope" value="Bacteria"/>
</dbReference>
<evidence type="ECO:0000313" key="1">
    <source>
        <dbReference type="EMBL" id="CUH61061.1"/>
    </source>
</evidence>
<protein>
    <submittedName>
        <fullName evidence="1">Uncharacterized protein</fullName>
    </submittedName>
</protein>
<dbReference type="AlphaFoldDB" id="A0A0P1F0N2"/>
<dbReference type="STRING" id="266809.PM03_10965"/>
<evidence type="ECO:0000313" key="2">
    <source>
        <dbReference type="Proteomes" id="UP000051298"/>
    </source>
</evidence>
<accession>A0A0P1F0N2</accession>